<keyword evidence="8" id="KW-1133">Transmembrane helix</keyword>
<dbReference type="Pfam" id="PF00072">
    <property type="entry name" value="Response_reg"/>
    <property type="match status" value="1"/>
</dbReference>
<evidence type="ECO:0000256" key="2">
    <source>
        <dbReference type="ARBA" id="ARBA00012438"/>
    </source>
</evidence>
<dbReference type="EC" id="2.7.13.3" evidence="2"/>
<dbReference type="Gene3D" id="1.10.10.60">
    <property type="entry name" value="Homeodomain-like"/>
    <property type="match status" value="2"/>
</dbReference>
<dbReference type="Pfam" id="PF12833">
    <property type="entry name" value="HTH_18"/>
    <property type="match status" value="1"/>
</dbReference>
<dbReference type="InterPro" id="IPR003594">
    <property type="entry name" value="HATPase_dom"/>
</dbReference>
<dbReference type="FunFam" id="2.60.40.10:FF:000791">
    <property type="entry name" value="Two-component system sensor histidine kinase/response regulator"/>
    <property type="match status" value="1"/>
</dbReference>
<dbReference type="Pfam" id="PF00512">
    <property type="entry name" value="HisKA"/>
    <property type="match status" value="1"/>
</dbReference>
<feature type="transmembrane region" description="Helical" evidence="8">
    <location>
        <begin position="802"/>
        <end position="820"/>
    </location>
</feature>
<dbReference type="PANTHER" id="PTHR43547:SF2">
    <property type="entry name" value="HYBRID SIGNAL TRANSDUCTION HISTIDINE KINASE C"/>
    <property type="match status" value="1"/>
</dbReference>
<dbReference type="GO" id="GO:0003700">
    <property type="term" value="F:DNA-binding transcription factor activity"/>
    <property type="evidence" value="ECO:0007669"/>
    <property type="project" value="InterPro"/>
</dbReference>
<feature type="domain" description="Histidine kinase" evidence="11">
    <location>
        <begin position="856"/>
        <end position="1083"/>
    </location>
</feature>
<dbReference type="Pfam" id="PF02518">
    <property type="entry name" value="HATPase_c"/>
    <property type="match status" value="1"/>
</dbReference>
<evidence type="ECO:0000256" key="1">
    <source>
        <dbReference type="ARBA" id="ARBA00000085"/>
    </source>
</evidence>
<dbReference type="CDD" id="cd00082">
    <property type="entry name" value="HisKA"/>
    <property type="match status" value="1"/>
</dbReference>
<evidence type="ECO:0000256" key="4">
    <source>
        <dbReference type="ARBA" id="ARBA00023015"/>
    </source>
</evidence>
<keyword evidence="8" id="KW-0472">Membrane</keyword>
<comment type="caution">
    <text evidence="13">The sequence shown here is derived from an EMBL/GenBank/DDBJ whole genome shotgun (WGS) entry which is preliminary data.</text>
</comment>
<evidence type="ECO:0000313" key="14">
    <source>
        <dbReference type="Proteomes" id="UP000238034"/>
    </source>
</evidence>
<dbReference type="InterPro" id="IPR004358">
    <property type="entry name" value="Sig_transdc_His_kin-like_C"/>
</dbReference>
<evidence type="ECO:0000259" key="10">
    <source>
        <dbReference type="PROSITE" id="PS01124"/>
    </source>
</evidence>
<dbReference type="InterPro" id="IPR003661">
    <property type="entry name" value="HisK_dim/P_dom"/>
</dbReference>
<dbReference type="PRINTS" id="PR00344">
    <property type="entry name" value="BCTRLSENSOR"/>
</dbReference>
<dbReference type="Proteomes" id="UP000238034">
    <property type="component" value="Unassembled WGS sequence"/>
</dbReference>
<sequence length="1384" mass="157373">MFTIFCNSFWLKRFLLALAFCFSMSVRGREVNYNFKHYTINEGLSQNTVLCLLEDKDGVIWMGTADGLNKFDGYDFTHYKHQFRHAGGISNNQINALYEAKNGDIWVGTADGLNVFNKRTEKFTRLSTTVRRTVTSNDFITSIYEDSKGRVWLTSQEGLKLYDPGRKTFSVYPYLSNRRADRLMEDAQGILWISVDKDLRRFDPASKRYLPLPSILERDSSLRNSFVRVLTRDKENKIWIGTEAAGLFVYDARTNTLERFRSDKADPASLPADIIREIFFTRENKVLIGTRDGLSVFDSNTKTFANYKNDRFDPNSLSQNSIRDILQDRAGNIWLATFGGGVNLVAAGNGMFNYLGARTPNKEGLSYRMVSSIADAQDGALWIGTEGGGLNYWDRKNATFKTFALPQISSNIGANTIKCIYSEKGNLWLGTVNGLYFMDTSTGNLRKVELPVRNREIVSIVRIKDELWLATNGSGLVSLSDGGKTRTFTINAGDENSLTRNNVFKLLKDDADNLWVATNKGLNYFDGKKFIQYHVQENNPYSLTNSAISTVFIDSRKRVWIGTRGGGLNLFDKSKNRFYVVDHRYGLANDAIQSIEEDKRGNLWVSTNKGLSRITISGRPPFNKTAISISNYFVEDGLQSNQFMPNASHKTEGGELFFGGINGLTYFQPEDIERNTYKPPVILTEFLIRNIPVISYGEDSPLKRSINETDEITLQYDQVFISLKFAALNYVNPSKNKYAYKLEGLKRDGDWHYVDNQRIATYTNLAAGTYIFKVKASNNDGLWNESSKTLKIIVLPPWWKTWWAYLLYIVVIAGILYFYYYSSLKTAKLKNQLNYEHLIREKDNELYQRKLNFFTNISHEIKTPLTLILAPLEKLLSLNEGNNRLRQQLQLMKGNGERLMKLVHQLLDFRKFDSGNMNLQVAESNLVNFIKEVVAAFEGYAGHLGISLRVEAEKRVIKAWFDRDKFEKVLYNLLSNSMKFTKAGGSITIRVKQTEANDQNQGFAIVEVEDNGTGIAPENLGHIFEPFKHYDEDGANLQGSGLGLAFTKMLVELHHGEILVESTQRGGGQEGRTCFIVKIPLGRRHFDDKVIAPDYADSEAIGGYLDAEEPAGTRELLEKRTKDVLEKLELRPIMLIVEDNKDVMNFLKEHFEEKFDVETAFDGREGVDKAVASSPDIIISDVMMPVMSGTMLCSTLKTDNRTSHIPIILLTARSQTANTLEGLETGADDYITKPFNISIVEAKVWNLLEQRRLLRERYKKEITLQPQNLAITSPDEVFLSKVMTYIEANISEPGLNVEDLAKEVYMSRTTLYRKIKALTNQTTVEFIRAVRLKRAAQLLKTNNYGVSEIAYMTGFTDIDYFRKCFKEQFKKTPTEYLNEDKGGA</sequence>
<dbReference type="CDD" id="cd00146">
    <property type="entry name" value="PKD"/>
    <property type="match status" value="1"/>
</dbReference>
<dbReference type="InterPro" id="IPR011123">
    <property type="entry name" value="Y_Y_Y"/>
</dbReference>
<dbReference type="SUPFAM" id="SSF55874">
    <property type="entry name" value="ATPase domain of HSP90 chaperone/DNA topoisomerase II/histidine kinase"/>
    <property type="match status" value="1"/>
</dbReference>
<proteinExistence type="predicted"/>
<evidence type="ECO:0000256" key="7">
    <source>
        <dbReference type="PROSITE-ProRule" id="PRU00169"/>
    </source>
</evidence>
<keyword evidence="9" id="KW-0732">Signal</keyword>
<keyword evidence="6" id="KW-0804">Transcription</keyword>
<dbReference type="GO" id="GO:0043565">
    <property type="term" value="F:sequence-specific DNA binding"/>
    <property type="evidence" value="ECO:0007669"/>
    <property type="project" value="InterPro"/>
</dbReference>
<gene>
    <name evidence="13" type="ORF">B0I27_10364</name>
</gene>
<protein>
    <recommendedName>
        <fullName evidence="2">histidine kinase</fullName>
        <ecNumber evidence="2">2.7.13.3</ecNumber>
    </recommendedName>
</protein>
<keyword evidence="3 7" id="KW-0597">Phosphoprotein</keyword>
<dbReference type="Gene3D" id="3.30.565.10">
    <property type="entry name" value="Histidine kinase-like ATPase, C-terminal domain"/>
    <property type="match status" value="1"/>
</dbReference>
<dbReference type="EMBL" id="PVTH01000003">
    <property type="protein sequence ID" value="PRY53599.1"/>
    <property type="molecule type" value="Genomic_DNA"/>
</dbReference>
<dbReference type="CDD" id="cd17574">
    <property type="entry name" value="REC_OmpR"/>
    <property type="match status" value="1"/>
</dbReference>
<dbReference type="SUPFAM" id="SSF47384">
    <property type="entry name" value="Homodimeric domain of signal transducing histidine kinase"/>
    <property type="match status" value="1"/>
</dbReference>
<organism evidence="13 14">
    <name type="scientific">Arcticibacter pallidicorallinus</name>
    <dbReference type="NCBI Taxonomy" id="1259464"/>
    <lineage>
        <taxon>Bacteria</taxon>
        <taxon>Pseudomonadati</taxon>
        <taxon>Bacteroidota</taxon>
        <taxon>Sphingobacteriia</taxon>
        <taxon>Sphingobacteriales</taxon>
        <taxon>Sphingobacteriaceae</taxon>
        <taxon>Arcticibacter</taxon>
    </lineage>
</organism>
<dbReference type="InterPro" id="IPR009057">
    <property type="entry name" value="Homeodomain-like_sf"/>
</dbReference>
<evidence type="ECO:0000256" key="8">
    <source>
        <dbReference type="SAM" id="Phobius"/>
    </source>
</evidence>
<dbReference type="InterPro" id="IPR011006">
    <property type="entry name" value="CheY-like_superfamily"/>
</dbReference>
<dbReference type="FunFam" id="1.10.10.60:FF:000284">
    <property type="entry name" value="Two-component system sensor histidine kinase/response regulator"/>
    <property type="match status" value="1"/>
</dbReference>
<feature type="chain" id="PRO_5015562226" description="histidine kinase" evidence="9">
    <location>
        <begin position="29"/>
        <end position="1384"/>
    </location>
</feature>
<dbReference type="RefSeq" id="WP_106292207.1">
    <property type="nucleotide sequence ID" value="NZ_PVTH01000003.1"/>
</dbReference>
<dbReference type="InterPro" id="IPR036890">
    <property type="entry name" value="HATPase_C_sf"/>
</dbReference>
<dbReference type="PROSITE" id="PS00041">
    <property type="entry name" value="HTH_ARAC_FAMILY_1"/>
    <property type="match status" value="1"/>
</dbReference>
<feature type="domain" description="Response regulatory" evidence="12">
    <location>
        <begin position="1133"/>
        <end position="1248"/>
    </location>
</feature>
<dbReference type="Pfam" id="PF07495">
    <property type="entry name" value="Y_Y_Y"/>
    <property type="match status" value="1"/>
</dbReference>
<dbReference type="OrthoDB" id="9809670at2"/>
<keyword evidence="5" id="KW-0238">DNA-binding</keyword>
<dbReference type="SMART" id="SM00342">
    <property type="entry name" value="HTH_ARAC"/>
    <property type="match status" value="1"/>
</dbReference>
<evidence type="ECO:0000256" key="9">
    <source>
        <dbReference type="SAM" id="SignalP"/>
    </source>
</evidence>
<dbReference type="SMART" id="SM00387">
    <property type="entry name" value="HATPase_c"/>
    <property type="match status" value="1"/>
</dbReference>
<dbReference type="PROSITE" id="PS50110">
    <property type="entry name" value="RESPONSE_REGULATORY"/>
    <property type="match status" value="1"/>
</dbReference>
<dbReference type="InterPro" id="IPR013783">
    <property type="entry name" value="Ig-like_fold"/>
</dbReference>
<dbReference type="SMART" id="SM00448">
    <property type="entry name" value="REC"/>
    <property type="match status" value="1"/>
</dbReference>
<comment type="catalytic activity">
    <reaction evidence="1">
        <text>ATP + protein L-histidine = ADP + protein N-phospho-L-histidine.</text>
        <dbReference type="EC" id="2.7.13.3"/>
    </reaction>
</comment>
<dbReference type="PROSITE" id="PS50109">
    <property type="entry name" value="HIS_KIN"/>
    <property type="match status" value="1"/>
</dbReference>
<dbReference type="PANTHER" id="PTHR43547">
    <property type="entry name" value="TWO-COMPONENT HISTIDINE KINASE"/>
    <property type="match status" value="1"/>
</dbReference>
<dbReference type="SUPFAM" id="SSF52172">
    <property type="entry name" value="CheY-like"/>
    <property type="match status" value="1"/>
</dbReference>
<feature type="modified residue" description="4-aspartylphosphate" evidence="7">
    <location>
        <position position="1181"/>
    </location>
</feature>
<name>A0A2T0U6Q9_9SPHI</name>
<dbReference type="PROSITE" id="PS01124">
    <property type="entry name" value="HTH_ARAC_FAMILY_2"/>
    <property type="match status" value="1"/>
</dbReference>
<dbReference type="SMART" id="SM00388">
    <property type="entry name" value="HisKA"/>
    <property type="match status" value="1"/>
</dbReference>
<dbReference type="SUPFAM" id="SSF46689">
    <property type="entry name" value="Homeodomain-like"/>
    <property type="match status" value="1"/>
</dbReference>
<feature type="signal peptide" evidence="9">
    <location>
        <begin position="1"/>
        <end position="28"/>
    </location>
</feature>
<dbReference type="Gene3D" id="2.130.10.10">
    <property type="entry name" value="YVTN repeat-like/Quinoprotein amine dehydrogenase"/>
    <property type="match status" value="2"/>
</dbReference>
<dbReference type="GO" id="GO:0000155">
    <property type="term" value="F:phosphorelay sensor kinase activity"/>
    <property type="evidence" value="ECO:0007669"/>
    <property type="project" value="InterPro"/>
</dbReference>
<dbReference type="FunFam" id="1.10.287.130:FF:000045">
    <property type="entry name" value="Two-component system sensor histidine kinase/response regulator"/>
    <property type="match status" value="1"/>
</dbReference>
<dbReference type="Gene3D" id="2.60.40.10">
    <property type="entry name" value="Immunoglobulins"/>
    <property type="match status" value="1"/>
</dbReference>
<dbReference type="InterPro" id="IPR011110">
    <property type="entry name" value="Reg_prop"/>
</dbReference>
<dbReference type="InterPro" id="IPR036097">
    <property type="entry name" value="HisK_dim/P_sf"/>
</dbReference>
<dbReference type="Gene3D" id="1.10.287.130">
    <property type="match status" value="1"/>
</dbReference>
<dbReference type="SUPFAM" id="SSF63829">
    <property type="entry name" value="Calcium-dependent phosphotriesterase"/>
    <property type="match status" value="2"/>
</dbReference>
<accession>A0A2T0U6Q9</accession>
<keyword evidence="4" id="KW-0805">Transcription regulation</keyword>
<evidence type="ECO:0000259" key="12">
    <source>
        <dbReference type="PROSITE" id="PS50110"/>
    </source>
</evidence>
<reference evidence="13 14" key="1">
    <citation type="submission" date="2018-03" db="EMBL/GenBank/DDBJ databases">
        <title>Genomic Encyclopedia of Type Strains, Phase III (KMG-III): the genomes of soil and plant-associated and newly described type strains.</title>
        <authorList>
            <person name="Whitman W."/>
        </authorList>
    </citation>
    <scope>NUCLEOTIDE SEQUENCE [LARGE SCALE GENOMIC DNA]</scope>
    <source>
        <strain evidence="13 14">CGMCC 1.9313</strain>
    </source>
</reference>
<evidence type="ECO:0000256" key="6">
    <source>
        <dbReference type="ARBA" id="ARBA00023163"/>
    </source>
</evidence>
<keyword evidence="14" id="KW-1185">Reference proteome</keyword>
<feature type="domain" description="HTH araC/xylS-type" evidence="10">
    <location>
        <begin position="1280"/>
        <end position="1379"/>
    </location>
</feature>
<evidence type="ECO:0000313" key="13">
    <source>
        <dbReference type="EMBL" id="PRY53599.1"/>
    </source>
</evidence>
<evidence type="ECO:0000256" key="5">
    <source>
        <dbReference type="ARBA" id="ARBA00023125"/>
    </source>
</evidence>
<dbReference type="InterPro" id="IPR018062">
    <property type="entry name" value="HTH_AraC-typ_CS"/>
</dbReference>
<dbReference type="CDD" id="cd00075">
    <property type="entry name" value="HATPase"/>
    <property type="match status" value="1"/>
</dbReference>
<dbReference type="InterPro" id="IPR018060">
    <property type="entry name" value="HTH_AraC"/>
</dbReference>
<dbReference type="InterPro" id="IPR005467">
    <property type="entry name" value="His_kinase_dom"/>
</dbReference>
<dbReference type="Pfam" id="PF07494">
    <property type="entry name" value="Reg_prop"/>
    <property type="match status" value="6"/>
</dbReference>
<evidence type="ECO:0000256" key="3">
    <source>
        <dbReference type="ARBA" id="ARBA00022553"/>
    </source>
</evidence>
<dbReference type="SUPFAM" id="SSF101898">
    <property type="entry name" value="NHL repeat"/>
    <property type="match status" value="1"/>
</dbReference>
<evidence type="ECO:0000259" key="11">
    <source>
        <dbReference type="PROSITE" id="PS50109"/>
    </source>
</evidence>
<dbReference type="Gene3D" id="3.40.50.2300">
    <property type="match status" value="1"/>
</dbReference>
<dbReference type="InterPro" id="IPR001789">
    <property type="entry name" value="Sig_transdc_resp-reg_receiver"/>
</dbReference>
<keyword evidence="8" id="KW-0812">Transmembrane</keyword>
<dbReference type="InterPro" id="IPR015943">
    <property type="entry name" value="WD40/YVTN_repeat-like_dom_sf"/>
</dbReference>